<protein>
    <submittedName>
        <fullName evidence="1">RNA-directed RNA polymerase</fullName>
    </submittedName>
</protein>
<gene>
    <name evidence="1" type="primary">p1</name>
    <name evidence="1" type="ORF">DAT39_011334</name>
</gene>
<dbReference type="GO" id="GO:0003968">
    <property type="term" value="F:RNA-directed RNA polymerase activity"/>
    <property type="evidence" value="ECO:0007669"/>
    <property type="project" value="UniProtKB-KW"/>
</dbReference>
<evidence type="ECO:0000313" key="2">
    <source>
        <dbReference type="Proteomes" id="UP000727407"/>
    </source>
</evidence>
<keyword evidence="1" id="KW-0696">RNA-directed RNA polymerase</keyword>
<keyword evidence="2" id="KW-1185">Reference proteome</keyword>
<dbReference type="AlphaFoldDB" id="A0A8J4WZE2"/>
<accession>A0A8J4WZE2</accession>
<proteinExistence type="predicted"/>
<reference evidence="1" key="1">
    <citation type="submission" date="2020-07" db="EMBL/GenBank/DDBJ databases">
        <title>Clarias magur genome sequencing, assembly and annotation.</title>
        <authorList>
            <person name="Kushwaha B."/>
            <person name="Kumar R."/>
            <person name="Das P."/>
            <person name="Joshi C.G."/>
            <person name="Kumar D."/>
            <person name="Nagpure N.S."/>
            <person name="Pandey M."/>
            <person name="Agarwal S."/>
            <person name="Srivastava S."/>
            <person name="Singh M."/>
            <person name="Sahoo L."/>
            <person name="Jayasankar P."/>
            <person name="Meher P.K."/>
            <person name="Koringa P.G."/>
            <person name="Iquebal M.A."/>
            <person name="Das S.P."/>
            <person name="Bit A."/>
            <person name="Patnaik S."/>
            <person name="Patel N."/>
            <person name="Shah T.M."/>
            <person name="Hinsu A."/>
            <person name="Jena J.K."/>
        </authorList>
    </citation>
    <scope>NUCLEOTIDE SEQUENCE</scope>
    <source>
        <strain evidence="1">CIFAMagur01</strain>
        <tissue evidence="1">Testis</tissue>
    </source>
</reference>
<sequence>MEDWRGGSQKGQEEHMAAPWCSVCRPKCISSYFTFTSEPRLSKTAARTRTCSQTLIQSVATKNIQYE</sequence>
<comment type="caution">
    <text evidence="1">The sequence shown here is derived from an EMBL/GenBank/DDBJ whole genome shotgun (WGS) entry which is preliminary data.</text>
</comment>
<dbReference type="Proteomes" id="UP000727407">
    <property type="component" value="Unassembled WGS sequence"/>
</dbReference>
<keyword evidence="1" id="KW-0548">Nucleotidyltransferase</keyword>
<dbReference type="EMBL" id="QNUK01000183">
    <property type="protein sequence ID" value="KAF5898964.1"/>
    <property type="molecule type" value="Genomic_DNA"/>
</dbReference>
<keyword evidence="1" id="KW-0808">Transferase</keyword>
<name>A0A8J4WZE2_CLAMG</name>
<organism evidence="1 2">
    <name type="scientific">Clarias magur</name>
    <name type="common">Asian catfish</name>
    <name type="synonym">Macropteronotus magur</name>
    <dbReference type="NCBI Taxonomy" id="1594786"/>
    <lineage>
        <taxon>Eukaryota</taxon>
        <taxon>Metazoa</taxon>
        <taxon>Chordata</taxon>
        <taxon>Craniata</taxon>
        <taxon>Vertebrata</taxon>
        <taxon>Euteleostomi</taxon>
        <taxon>Actinopterygii</taxon>
        <taxon>Neopterygii</taxon>
        <taxon>Teleostei</taxon>
        <taxon>Ostariophysi</taxon>
        <taxon>Siluriformes</taxon>
        <taxon>Clariidae</taxon>
        <taxon>Clarias</taxon>
    </lineage>
</organism>
<evidence type="ECO:0000313" key="1">
    <source>
        <dbReference type="EMBL" id="KAF5898964.1"/>
    </source>
</evidence>